<proteinExistence type="predicted"/>
<organism evidence="1 2">
    <name type="scientific">Thiobaca trueperi</name>
    <dbReference type="NCBI Taxonomy" id="127458"/>
    <lineage>
        <taxon>Bacteria</taxon>
        <taxon>Pseudomonadati</taxon>
        <taxon>Pseudomonadota</taxon>
        <taxon>Gammaproteobacteria</taxon>
        <taxon>Chromatiales</taxon>
        <taxon>Chromatiaceae</taxon>
        <taxon>Thiobaca</taxon>
    </lineage>
</organism>
<comment type="caution">
    <text evidence="1">The sequence shown here is derived from an EMBL/GenBank/DDBJ whole genome shotgun (WGS) entry which is preliminary data.</text>
</comment>
<dbReference type="EMBL" id="SMAO01000002">
    <property type="protein sequence ID" value="TCT22806.1"/>
    <property type="molecule type" value="Genomic_DNA"/>
</dbReference>
<evidence type="ECO:0000313" key="1">
    <source>
        <dbReference type="EMBL" id="TCT22806.1"/>
    </source>
</evidence>
<evidence type="ECO:0000313" key="2">
    <source>
        <dbReference type="Proteomes" id="UP000295717"/>
    </source>
</evidence>
<sequence>MKVFANGRLRAGKFGRAQLCRDRGEDLRETLREAFLDLRDSAALRVFRAVSLIPAVDADVDQMRN</sequence>
<reference evidence="1 2" key="1">
    <citation type="submission" date="2019-03" db="EMBL/GenBank/DDBJ databases">
        <title>Genomic Encyclopedia of Type Strains, Phase IV (KMG-IV): sequencing the most valuable type-strain genomes for metagenomic binning, comparative biology and taxonomic classification.</title>
        <authorList>
            <person name="Goeker M."/>
        </authorList>
    </citation>
    <scope>NUCLEOTIDE SEQUENCE [LARGE SCALE GENOMIC DNA]</scope>
    <source>
        <strain evidence="1 2">DSM 13587</strain>
    </source>
</reference>
<dbReference type="RefSeq" id="WP_132975942.1">
    <property type="nucleotide sequence ID" value="NZ_SMAO01000002.1"/>
</dbReference>
<accession>A0A4R3N448</accession>
<name>A0A4R3N448_9GAMM</name>
<protein>
    <submittedName>
        <fullName evidence="1">Uncharacterized protein</fullName>
    </submittedName>
</protein>
<gene>
    <name evidence="1" type="ORF">EDC35_102137</name>
</gene>
<keyword evidence="2" id="KW-1185">Reference proteome</keyword>
<dbReference type="AlphaFoldDB" id="A0A4R3N448"/>
<dbReference type="Proteomes" id="UP000295717">
    <property type="component" value="Unassembled WGS sequence"/>
</dbReference>